<dbReference type="GO" id="GO:0016020">
    <property type="term" value="C:membrane"/>
    <property type="evidence" value="ECO:0007669"/>
    <property type="project" value="UniProtKB-SubCell"/>
</dbReference>
<comment type="subcellular location">
    <subcellularLocation>
        <location evidence="1">Membrane</location>
        <topology evidence="1">Multi-pass membrane protein</topology>
    </subcellularLocation>
</comment>
<dbReference type="PANTHER" id="PTHR19353">
    <property type="entry name" value="FATTY ACID DESATURASE 2"/>
    <property type="match status" value="1"/>
</dbReference>
<evidence type="ECO:0000256" key="5">
    <source>
        <dbReference type="ARBA" id="ARBA00022692"/>
    </source>
</evidence>
<evidence type="ECO:0000256" key="12">
    <source>
        <dbReference type="SAM" id="Phobius"/>
    </source>
</evidence>
<keyword evidence="6" id="KW-0479">Metal-binding</keyword>
<dbReference type="AlphaFoldDB" id="A0ABD3REI3"/>
<dbReference type="GO" id="GO:0046872">
    <property type="term" value="F:metal ion binding"/>
    <property type="evidence" value="ECO:0007669"/>
    <property type="project" value="UniProtKB-KW"/>
</dbReference>
<evidence type="ECO:0000256" key="1">
    <source>
        <dbReference type="ARBA" id="ARBA00004141"/>
    </source>
</evidence>
<keyword evidence="8" id="KW-0560">Oxidoreductase</keyword>
<feature type="domain" description="Fatty acid desaturase" evidence="13">
    <location>
        <begin position="77"/>
        <end position="381"/>
    </location>
</feature>
<organism evidence="14 15">
    <name type="scientific">Cyclostephanos tholiformis</name>
    <dbReference type="NCBI Taxonomy" id="382380"/>
    <lineage>
        <taxon>Eukaryota</taxon>
        <taxon>Sar</taxon>
        <taxon>Stramenopiles</taxon>
        <taxon>Ochrophyta</taxon>
        <taxon>Bacillariophyta</taxon>
        <taxon>Coscinodiscophyceae</taxon>
        <taxon>Thalassiosirophycidae</taxon>
        <taxon>Stephanodiscales</taxon>
        <taxon>Stephanodiscaceae</taxon>
        <taxon>Cyclostephanos</taxon>
    </lineage>
</organism>
<keyword evidence="5 12" id="KW-0812">Transmembrane</keyword>
<comment type="pathway">
    <text evidence="2">Lipid metabolism.</text>
</comment>
<dbReference type="EMBL" id="JALLPB020000347">
    <property type="protein sequence ID" value="KAL3810181.1"/>
    <property type="molecule type" value="Genomic_DNA"/>
</dbReference>
<keyword evidence="4" id="KW-0349">Heme</keyword>
<dbReference type="InterPro" id="IPR012171">
    <property type="entry name" value="Fatty_acid_desaturase"/>
</dbReference>
<gene>
    <name evidence="14" type="ORF">ACHAXA_001602</name>
</gene>
<comment type="similarity">
    <text evidence="3">Belongs to the fatty acid desaturase type 1 family.</text>
</comment>
<reference evidence="14 15" key="1">
    <citation type="submission" date="2024-10" db="EMBL/GenBank/DDBJ databases">
        <title>Updated reference genomes for cyclostephanoid diatoms.</title>
        <authorList>
            <person name="Roberts W.R."/>
            <person name="Alverson A.J."/>
        </authorList>
    </citation>
    <scope>NUCLEOTIDE SEQUENCE [LARGE SCALE GENOMIC DNA]</scope>
    <source>
        <strain evidence="14 15">AJA228-03</strain>
    </source>
</reference>
<keyword evidence="10" id="KW-0443">Lipid metabolism</keyword>
<keyword evidence="11 12" id="KW-0472">Membrane</keyword>
<evidence type="ECO:0000256" key="2">
    <source>
        <dbReference type="ARBA" id="ARBA00005189"/>
    </source>
</evidence>
<evidence type="ECO:0000256" key="11">
    <source>
        <dbReference type="ARBA" id="ARBA00023136"/>
    </source>
</evidence>
<evidence type="ECO:0000256" key="4">
    <source>
        <dbReference type="ARBA" id="ARBA00022617"/>
    </source>
</evidence>
<name>A0ABD3REI3_9STRA</name>
<keyword evidence="15" id="KW-1185">Reference proteome</keyword>
<accession>A0ABD3REI3</accession>
<evidence type="ECO:0000256" key="10">
    <source>
        <dbReference type="ARBA" id="ARBA00023098"/>
    </source>
</evidence>
<evidence type="ECO:0000259" key="13">
    <source>
        <dbReference type="Pfam" id="PF00487"/>
    </source>
</evidence>
<evidence type="ECO:0000256" key="8">
    <source>
        <dbReference type="ARBA" id="ARBA00023002"/>
    </source>
</evidence>
<keyword evidence="7 12" id="KW-1133">Transmembrane helix</keyword>
<comment type="caution">
    <text evidence="14">The sequence shown here is derived from an EMBL/GenBank/DDBJ whole genome shotgun (WGS) entry which is preliminary data.</text>
</comment>
<feature type="transmembrane region" description="Helical" evidence="12">
    <location>
        <begin position="240"/>
        <end position="263"/>
    </location>
</feature>
<feature type="transmembrane region" description="Helical" evidence="12">
    <location>
        <begin position="173"/>
        <end position="191"/>
    </location>
</feature>
<evidence type="ECO:0000313" key="14">
    <source>
        <dbReference type="EMBL" id="KAL3810181.1"/>
    </source>
</evidence>
<feature type="transmembrane region" description="Helical" evidence="12">
    <location>
        <begin position="55"/>
        <end position="81"/>
    </location>
</feature>
<dbReference type="PANTHER" id="PTHR19353:SF30">
    <property type="entry name" value="DELTA 8-(E)-SPHINGOLIPID DESATURASE"/>
    <property type="match status" value="1"/>
</dbReference>
<dbReference type="Proteomes" id="UP001530377">
    <property type="component" value="Unassembled WGS sequence"/>
</dbReference>
<dbReference type="GO" id="GO:0016491">
    <property type="term" value="F:oxidoreductase activity"/>
    <property type="evidence" value="ECO:0007669"/>
    <property type="project" value="UniProtKB-KW"/>
</dbReference>
<evidence type="ECO:0000256" key="6">
    <source>
        <dbReference type="ARBA" id="ARBA00022723"/>
    </source>
</evidence>
<evidence type="ECO:0000256" key="9">
    <source>
        <dbReference type="ARBA" id="ARBA00023004"/>
    </source>
</evidence>
<evidence type="ECO:0000313" key="15">
    <source>
        <dbReference type="Proteomes" id="UP001530377"/>
    </source>
</evidence>
<dbReference type="Pfam" id="PF00487">
    <property type="entry name" value="FA_desaturase"/>
    <property type="match status" value="1"/>
</dbReference>
<dbReference type="GO" id="GO:0006629">
    <property type="term" value="P:lipid metabolic process"/>
    <property type="evidence" value="ECO:0007669"/>
    <property type="project" value="UniProtKB-KW"/>
</dbReference>
<keyword evidence="9" id="KW-0408">Iron</keyword>
<evidence type="ECO:0000256" key="3">
    <source>
        <dbReference type="ARBA" id="ARBA00009295"/>
    </source>
</evidence>
<evidence type="ECO:0000256" key="7">
    <source>
        <dbReference type="ARBA" id="ARBA00022989"/>
    </source>
</evidence>
<protein>
    <recommendedName>
        <fullName evidence="13">Fatty acid desaturase domain-containing protein</fullName>
    </recommendedName>
</protein>
<dbReference type="InterPro" id="IPR005804">
    <property type="entry name" value="FA_desaturase_dom"/>
</dbReference>
<sequence length="442" mass="51181">MCVPPNQPSEPKLAKCDQWVKDFDLDAFTSDMKSLGDELEKNQGPADVAHLNKMILWSNICGIVGMLTMGLGVNLVAIVGLSTFTFSRWTMIAHHTCHGGYDKCHPNKKRWNRFKFAIGNLWTRMCDWFDWMMPEAWNVEHNNRHHYCLSEIEDPDLVENNLMEMREMNLPRFVKWMAVPFVASIWKWYYYAPNTYKELKLARWRKAGKKIPEGVVPSDAVTVRSLLFQGGTPFYSFWEFFSIVMGPYLIIHFFLFPAPLLVIGEYLGRGNDMYVSAVKNLFLAEILTNIHGFVAIVTNHAGDDMYRFRDGCRPYSGSFYLRQVLASVDFWTGSDINDFMHGYLNYQIEHHMWPSLSMLSYKRSQPLVKAICKKHGVPYVQENVFLRVKKTVDIMTGATSMRWFPAEYEKKFLERDAIVEAAKKNSKKTVLLSDKCMGAVQE</sequence>
<proteinExistence type="inferred from homology"/>